<feature type="domain" description="RRM" evidence="4">
    <location>
        <begin position="40"/>
        <end position="138"/>
    </location>
</feature>
<dbReference type="Pfam" id="PF00076">
    <property type="entry name" value="RRM_1"/>
    <property type="match status" value="1"/>
</dbReference>
<dbReference type="PRINTS" id="PR01228">
    <property type="entry name" value="EGGSHELL"/>
</dbReference>
<dbReference type="PROSITE" id="PS50102">
    <property type="entry name" value="RRM"/>
    <property type="match status" value="1"/>
</dbReference>
<dbReference type="InterPro" id="IPR012677">
    <property type="entry name" value="Nucleotide-bd_a/b_plait_sf"/>
</dbReference>
<sequence>MAFFSKAGNILKQSVSKHINKEISASKPSLMQMIRCMSSSKVFVGGLSYNTDETGLRDAFAMYGEVYDGTEDGKLISQLLLTILIILAARVIVDRETQRSRGFGFVTFATPEDASAAIQALDGKELHGRIVRVNYANDNSRPSFGGGGGYAGGGGGAYGGRYAGGGGGGGGSYGSNSYGGGSYGGGDGYDNGGGSYGGGSVNSYGTNQNIGGVGSDGSYASGGYDGFGQTGSDQLGGSESGSFADTDVGFGQEGNFREGDDEADGYANKRA</sequence>
<evidence type="ECO:0000313" key="5">
    <source>
        <dbReference type="EMBL" id="KAK3037961.1"/>
    </source>
</evidence>
<protein>
    <recommendedName>
        <fullName evidence="4">RRM domain-containing protein</fullName>
    </recommendedName>
</protein>
<dbReference type="Proteomes" id="UP001188597">
    <property type="component" value="Unassembled WGS sequence"/>
</dbReference>
<evidence type="ECO:0000256" key="2">
    <source>
        <dbReference type="PROSITE-ProRule" id="PRU00176"/>
    </source>
</evidence>
<evidence type="ECO:0000313" key="6">
    <source>
        <dbReference type="Proteomes" id="UP001188597"/>
    </source>
</evidence>
<evidence type="ECO:0000256" key="3">
    <source>
        <dbReference type="SAM" id="MobiDB-lite"/>
    </source>
</evidence>
<evidence type="ECO:0000259" key="4">
    <source>
        <dbReference type="PROSITE" id="PS50102"/>
    </source>
</evidence>
<proteinExistence type="predicted"/>
<dbReference type="Gene3D" id="3.30.70.330">
    <property type="match status" value="1"/>
</dbReference>
<dbReference type="EMBL" id="JAVXUP010000109">
    <property type="protein sequence ID" value="KAK3037961.1"/>
    <property type="molecule type" value="Genomic_DNA"/>
</dbReference>
<dbReference type="SMART" id="SM00360">
    <property type="entry name" value="RRM"/>
    <property type="match status" value="1"/>
</dbReference>
<comment type="caution">
    <text evidence="5">The sequence shown here is derived from an EMBL/GenBank/DDBJ whole genome shotgun (WGS) entry which is preliminary data.</text>
</comment>
<accession>A0AA88X1P0</accession>
<dbReference type="AlphaFoldDB" id="A0AA88X1P0"/>
<feature type="compositionally biased region" description="Polar residues" evidence="3">
    <location>
        <begin position="230"/>
        <end position="243"/>
    </location>
</feature>
<feature type="region of interest" description="Disordered" evidence="3">
    <location>
        <begin position="221"/>
        <end position="271"/>
    </location>
</feature>
<reference evidence="5" key="1">
    <citation type="submission" date="2022-12" db="EMBL/GenBank/DDBJ databases">
        <title>Draft genome assemblies for two species of Escallonia (Escalloniales).</title>
        <authorList>
            <person name="Chanderbali A."/>
            <person name="Dervinis C."/>
            <person name="Anghel I."/>
            <person name="Soltis D."/>
            <person name="Soltis P."/>
            <person name="Zapata F."/>
        </authorList>
    </citation>
    <scope>NUCLEOTIDE SEQUENCE</scope>
    <source>
        <strain evidence="5">UCBG64.0493</strain>
        <tissue evidence="5">Leaf</tissue>
    </source>
</reference>
<gene>
    <name evidence="5" type="ORF">RJ639_030666</name>
</gene>
<name>A0AA88X1P0_9ASTE</name>
<dbReference type="SUPFAM" id="SSF54928">
    <property type="entry name" value="RNA-binding domain, RBD"/>
    <property type="match status" value="1"/>
</dbReference>
<dbReference type="InterPro" id="IPR000504">
    <property type="entry name" value="RRM_dom"/>
</dbReference>
<evidence type="ECO:0000256" key="1">
    <source>
        <dbReference type="ARBA" id="ARBA00022884"/>
    </source>
</evidence>
<keyword evidence="6" id="KW-1185">Reference proteome</keyword>
<organism evidence="5 6">
    <name type="scientific">Escallonia herrerae</name>
    <dbReference type="NCBI Taxonomy" id="1293975"/>
    <lineage>
        <taxon>Eukaryota</taxon>
        <taxon>Viridiplantae</taxon>
        <taxon>Streptophyta</taxon>
        <taxon>Embryophyta</taxon>
        <taxon>Tracheophyta</taxon>
        <taxon>Spermatophyta</taxon>
        <taxon>Magnoliopsida</taxon>
        <taxon>eudicotyledons</taxon>
        <taxon>Gunneridae</taxon>
        <taxon>Pentapetalae</taxon>
        <taxon>asterids</taxon>
        <taxon>campanulids</taxon>
        <taxon>Escalloniales</taxon>
        <taxon>Escalloniaceae</taxon>
        <taxon>Escallonia</taxon>
    </lineage>
</organism>
<dbReference type="GO" id="GO:0003723">
    <property type="term" value="F:RNA binding"/>
    <property type="evidence" value="ECO:0007669"/>
    <property type="project" value="UniProtKB-UniRule"/>
</dbReference>
<keyword evidence="1 2" id="KW-0694">RNA-binding</keyword>
<dbReference type="PANTHER" id="PTHR48027">
    <property type="entry name" value="HETEROGENEOUS NUCLEAR RIBONUCLEOPROTEIN 87F-RELATED"/>
    <property type="match status" value="1"/>
</dbReference>
<dbReference type="InterPro" id="IPR052462">
    <property type="entry name" value="SLIRP/GR-RBP-like"/>
</dbReference>
<dbReference type="InterPro" id="IPR048289">
    <property type="entry name" value="RRM2_NsCP33-like"/>
</dbReference>
<dbReference type="CDD" id="cd21608">
    <property type="entry name" value="RRM2_NsCP33_like"/>
    <property type="match status" value="1"/>
</dbReference>
<dbReference type="InterPro" id="IPR035979">
    <property type="entry name" value="RBD_domain_sf"/>
</dbReference>